<evidence type="ECO:0000313" key="2">
    <source>
        <dbReference type="EMBL" id="CAI4012377.1"/>
    </source>
</evidence>
<dbReference type="EMBL" id="CAMXCT030005445">
    <property type="protein sequence ID" value="CAL4799689.1"/>
    <property type="molecule type" value="Genomic_DNA"/>
</dbReference>
<accession>A0A9P1DN18</accession>
<dbReference type="Proteomes" id="UP001152797">
    <property type="component" value="Unassembled WGS sequence"/>
</dbReference>
<dbReference type="OrthoDB" id="421780at2759"/>
<dbReference type="Gene3D" id="2.120.10.80">
    <property type="entry name" value="Kelch-type beta propeller"/>
    <property type="match status" value="1"/>
</dbReference>
<gene>
    <name evidence="2" type="ORF">C1SCF055_LOCUS37444</name>
</gene>
<dbReference type="EMBL" id="CAMXCT020005445">
    <property type="protein sequence ID" value="CAL1165752.1"/>
    <property type="molecule type" value="Genomic_DNA"/>
</dbReference>
<dbReference type="InterPro" id="IPR011043">
    <property type="entry name" value="Gal_Oxase/kelch_b-propeller"/>
</dbReference>
<comment type="caution">
    <text evidence="2">The sequence shown here is derived from an EMBL/GenBank/DDBJ whole genome shotgun (WGS) entry which is preliminary data.</text>
</comment>
<reference evidence="3" key="2">
    <citation type="submission" date="2024-04" db="EMBL/GenBank/DDBJ databases">
        <authorList>
            <person name="Chen Y."/>
            <person name="Shah S."/>
            <person name="Dougan E. K."/>
            <person name="Thang M."/>
            <person name="Chan C."/>
        </authorList>
    </citation>
    <scope>NUCLEOTIDE SEQUENCE [LARGE SCALE GENOMIC DNA]</scope>
</reference>
<evidence type="ECO:0000256" key="1">
    <source>
        <dbReference type="SAM" id="MobiDB-lite"/>
    </source>
</evidence>
<dbReference type="SUPFAM" id="SSF50965">
    <property type="entry name" value="Galactose oxidase, central domain"/>
    <property type="match status" value="1"/>
</dbReference>
<proteinExistence type="predicted"/>
<name>A0A9P1DN18_9DINO</name>
<sequence length="394" mass="42023">MPWRGYAEPLSSPPTVPSPPVAQRRATETAAGTASPGGRVLWLLGSRCVELLLPSGRVRTISHTGAGLNGLNVPAGSRAVADPKRPGQLYLLENGSSTLWSYDCASGRAESLTPGAEATRFRSSLGSRFVLCGRRLLVTGTPNQGAHSPWIFDLNAPGQSGGADCHAESESFCAQKWSRLPDAPCAILSSAVAVDDDDAAICILGGWSKMQSCHGYLQRLSLKGRDGWQVSSGQVPWRRPGAATTLADGRIVVGFGWMECASAAPVGSRDFKLLRRNGGAQQAETSASRLVAMRMEGKLQVEELSTLPLSDSFESLGEIFQMGGRFLVCIGRDHVQMFDMELASWQTWPLPQELSMDDSNSWVKHCGSWAVAFNELPESGAENGAAGAAFGDAW</sequence>
<evidence type="ECO:0000313" key="4">
    <source>
        <dbReference type="Proteomes" id="UP001152797"/>
    </source>
</evidence>
<protein>
    <submittedName>
        <fullName evidence="2">Uncharacterized protein</fullName>
    </submittedName>
</protein>
<dbReference type="EMBL" id="CAMXCT010005445">
    <property type="protein sequence ID" value="CAI4012377.1"/>
    <property type="molecule type" value="Genomic_DNA"/>
</dbReference>
<feature type="region of interest" description="Disordered" evidence="1">
    <location>
        <begin position="1"/>
        <end position="22"/>
    </location>
</feature>
<feature type="compositionally biased region" description="Pro residues" evidence="1">
    <location>
        <begin position="11"/>
        <end position="20"/>
    </location>
</feature>
<dbReference type="AlphaFoldDB" id="A0A9P1DN18"/>
<organism evidence="2">
    <name type="scientific">Cladocopium goreaui</name>
    <dbReference type="NCBI Taxonomy" id="2562237"/>
    <lineage>
        <taxon>Eukaryota</taxon>
        <taxon>Sar</taxon>
        <taxon>Alveolata</taxon>
        <taxon>Dinophyceae</taxon>
        <taxon>Suessiales</taxon>
        <taxon>Symbiodiniaceae</taxon>
        <taxon>Cladocopium</taxon>
    </lineage>
</organism>
<dbReference type="InterPro" id="IPR015915">
    <property type="entry name" value="Kelch-typ_b-propeller"/>
</dbReference>
<keyword evidence="4" id="KW-1185">Reference proteome</keyword>
<evidence type="ECO:0000313" key="3">
    <source>
        <dbReference type="EMBL" id="CAL1165752.1"/>
    </source>
</evidence>
<reference evidence="2" key="1">
    <citation type="submission" date="2022-10" db="EMBL/GenBank/DDBJ databases">
        <authorList>
            <person name="Chen Y."/>
            <person name="Dougan E. K."/>
            <person name="Chan C."/>
            <person name="Rhodes N."/>
            <person name="Thang M."/>
        </authorList>
    </citation>
    <scope>NUCLEOTIDE SEQUENCE</scope>
</reference>